<accession>A0A2M7ASA7</accession>
<keyword evidence="5" id="KW-0699">rRNA-binding</keyword>
<name>A0A2M7ASA7_9BACT</name>
<sequence length="137" mass="15380">MTISKANSKPIVPKIIAAPPEFKESKFMDKNLQISPRKLRLLVDTIKKVPVSKVLPCLKFTNTKAGRILTKALETAIATAKNNYHLLPDTLSFVSFMVNEGPKTKRMDKSHGSRFARGIITRRHSRLTIILKGQVKN</sequence>
<organism evidence="7 8">
    <name type="scientific">Candidatus Shapirobacteria bacterium CG06_land_8_20_14_3_00_40_12</name>
    <dbReference type="NCBI Taxonomy" id="1974881"/>
    <lineage>
        <taxon>Bacteria</taxon>
        <taxon>Candidatus Shapironibacteriota</taxon>
    </lineage>
</organism>
<keyword evidence="3 4" id="KW-0687">Ribonucleoprotein</keyword>
<keyword evidence="5" id="KW-0694">RNA-binding</keyword>
<dbReference type="GO" id="GO:0003735">
    <property type="term" value="F:structural constituent of ribosome"/>
    <property type="evidence" value="ECO:0007669"/>
    <property type="project" value="InterPro"/>
</dbReference>
<reference evidence="8" key="1">
    <citation type="submission" date="2017-09" db="EMBL/GenBank/DDBJ databases">
        <title>Depth-based differentiation of microbial function through sediment-hosted aquifers and enrichment of novel symbionts in the deep terrestrial subsurface.</title>
        <authorList>
            <person name="Probst A.J."/>
            <person name="Ladd B."/>
            <person name="Jarett J.K."/>
            <person name="Geller-Mcgrath D.E."/>
            <person name="Sieber C.M.K."/>
            <person name="Emerson J.B."/>
            <person name="Anantharaman K."/>
            <person name="Thomas B.C."/>
            <person name="Malmstrom R."/>
            <person name="Stieglmeier M."/>
            <person name="Klingl A."/>
            <person name="Woyke T."/>
            <person name="Ryan C.M."/>
            <person name="Banfield J.F."/>
        </authorList>
    </citation>
    <scope>NUCLEOTIDE SEQUENCE [LARGE SCALE GENOMIC DNA]</scope>
</reference>
<dbReference type="PANTHER" id="PTHR13501:SF8">
    <property type="entry name" value="LARGE RIBOSOMAL SUBUNIT PROTEIN UL22M"/>
    <property type="match status" value="1"/>
</dbReference>
<dbReference type="AlphaFoldDB" id="A0A2M7ASA7"/>
<evidence type="ECO:0000256" key="1">
    <source>
        <dbReference type="ARBA" id="ARBA00009451"/>
    </source>
</evidence>
<comment type="subunit">
    <text evidence="5">Part of the 50S ribosomal subunit.</text>
</comment>
<comment type="caution">
    <text evidence="7">The sequence shown here is derived from an EMBL/GenBank/DDBJ whole genome shotgun (WGS) entry which is preliminary data.</text>
</comment>
<dbReference type="InterPro" id="IPR047867">
    <property type="entry name" value="Ribosomal_uL22_bac/org-type"/>
</dbReference>
<evidence type="ECO:0000256" key="5">
    <source>
        <dbReference type="RuleBase" id="RU004006"/>
    </source>
</evidence>
<dbReference type="PANTHER" id="PTHR13501">
    <property type="entry name" value="CHLOROPLAST 50S RIBOSOMAL PROTEIN L22-RELATED"/>
    <property type="match status" value="1"/>
</dbReference>
<dbReference type="GO" id="GO:0019843">
    <property type="term" value="F:rRNA binding"/>
    <property type="evidence" value="ECO:0007669"/>
    <property type="project" value="UniProtKB-KW"/>
</dbReference>
<proteinExistence type="inferred from homology"/>
<evidence type="ECO:0000256" key="2">
    <source>
        <dbReference type="ARBA" id="ARBA00022980"/>
    </source>
</evidence>
<dbReference type="InterPro" id="IPR001063">
    <property type="entry name" value="Ribosomal_uL22"/>
</dbReference>
<comment type="function">
    <text evidence="6">This protein binds specifically to 23S rRNA; its binding is stimulated by other ribosomal proteins, e.g., L4, L17, and L20. It is important during the early stages of 50S assembly. It makes multiple contacts with different domains of the 23S rRNA in the assembled 50S subunit and ribosome.</text>
</comment>
<keyword evidence="2 4" id="KW-0689">Ribosomal protein</keyword>
<comment type="similarity">
    <text evidence="1 4">Belongs to the universal ribosomal protein uL22 family.</text>
</comment>
<dbReference type="EMBL" id="PEWA01000023">
    <property type="protein sequence ID" value="PIU73497.1"/>
    <property type="molecule type" value="Genomic_DNA"/>
</dbReference>
<dbReference type="GO" id="GO:0022625">
    <property type="term" value="C:cytosolic large ribosomal subunit"/>
    <property type="evidence" value="ECO:0007669"/>
    <property type="project" value="TreeGrafter"/>
</dbReference>
<protein>
    <recommendedName>
        <fullName evidence="6">50S ribosomal protein L22</fullName>
    </recommendedName>
</protein>
<evidence type="ECO:0000313" key="8">
    <source>
        <dbReference type="Proteomes" id="UP000231407"/>
    </source>
</evidence>
<evidence type="ECO:0000256" key="3">
    <source>
        <dbReference type="ARBA" id="ARBA00023274"/>
    </source>
</evidence>
<evidence type="ECO:0000313" key="7">
    <source>
        <dbReference type="EMBL" id="PIU73497.1"/>
    </source>
</evidence>
<dbReference type="Pfam" id="PF00237">
    <property type="entry name" value="Ribosomal_L22"/>
    <property type="match status" value="1"/>
</dbReference>
<dbReference type="InterPro" id="IPR036394">
    <property type="entry name" value="Ribosomal_uL22_sf"/>
</dbReference>
<dbReference type="SUPFAM" id="SSF54843">
    <property type="entry name" value="Ribosomal protein L22"/>
    <property type="match status" value="1"/>
</dbReference>
<evidence type="ECO:0000256" key="4">
    <source>
        <dbReference type="RuleBase" id="RU004005"/>
    </source>
</evidence>
<dbReference type="Proteomes" id="UP000231407">
    <property type="component" value="Unassembled WGS sequence"/>
</dbReference>
<dbReference type="GO" id="GO:0006412">
    <property type="term" value="P:translation"/>
    <property type="evidence" value="ECO:0007669"/>
    <property type="project" value="InterPro"/>
</dbReference>
<evidence type="ECO:0000256" key="6">
    <source>
        <dbReference type="RuleBase" id="RU004008"/>
    </source>
</evidence>
<dbReference type="Gene3D" id="3.90.470.10">
    <property type="entry name" value="Ribosomal protein L22/L17"/>
    <property type="match status" value="1"/>
</dbReference>
<gene>
    <name evidence="7" type="ORF">COS78_01835</name>
</gene>